<dbReference type="PANTHER" id="PTHR38932">
    <property type="entry name" value="BNAC03G64660D PROTEIN"/>
    <property type="match status" value="1"/>
</dbReference>
<feature type="region of interest" description="Disordered" evidence="1">
    <location>
        <begin position="52"/>
        <end position="97"/>
    </location>
</feature>
<feature type="compositionally biased region" description="Basic and acidic residues" evidence="1">
    <location>
        <begin position="164"/>
        <end position="174"/>
    </location>
</feature>
<keyword evidence="3" id="KW-1185">Reference proteome</keyword>
<reference evidence="2 3" key="1">
    <citation type="journal article" date="2021" name="Comput. Struct. Biotechnol. J.">
        <title>De novo genome assembly of the potent medicinal plant Rehmannia glutinosa using nanopore technology.</title>
        <authorList>
            <person name="Ma L."/>
            <person name="Dong C."/>
            <person name="Song C."/>
            <person name="Wang X."/>
            <person name="Zheng X."/>
            <person name="Niu Y."/>
            <person name="Chen S."/>
            <person name="Feng W."/>
        </authorList>
    </citation>
    <scope>NUCLEOTIDE SEQUENCE [LARGE SCALE GENOMIC DNA]</scope>
    <source>
        <strain evidence="2">DH-2019</strain>
    </source>
</reference>
<dbReference type="EMBL" id="JABTTQ020000003">
    <property type="protein sequence ID" value="KAK6161206.1"/>
    <property type="molecule type" value="Genomic_DNA"/>
</dbReference>
<name>A0ABR0XQ60_REHGL</name>
<sequence length="199" mass="21923">MTSFRQTVRVQREEADLYAYEKTSLQSLKAFEWLSLDNSSFSDESPVSVVRVPQSYAPKSPTPSFLTSKDGTNKKKSAVEENQKNIRPSSAPRPRAVLSSPGLLLRLSSIFVNDGIIGNKTPTRGKLFTGLKNRPSQNRHTLCKIFPKSAAPESVAPTQGYNKESAEDKNDNRAKGRTALADTSIRAGHYKKIPSSVHS</sequence>
<organism evidence="2 3">
    <name type="scientific">Rehmannia glutinosa</name>
    <name type="common">Chinese foxglove</name>
    <dbReference type="NCBI Taxonomy" id="99300"/>
    <lineage>
        <taxon>Eukaryota</taxon>
        <taxon>Viridiplantae</taxon>
        <taxon>Streptophyta</taxon>
        <taxon>Embryophyta</taxon>
        <taxon>Tracheophyta</taxon>
        <taxon>Spermatophyta</taxon>
        <taxon>Magnoliopsida</taxon>
        <taxon>eudicotyledons</taxon>
        <taxon>Gunneridae</taxon>
        <taxon>Pentapetalae</taxon>
        <taxon>asterids</taxon>
        <taxon>lamiids</taxon>
        <taxon>Lamiales</taxon>
        <taxon>Orobanchaceae</taxon>
        <taxon>Rehmannieae</taxon>
        <taxon>Rehmannia</taxon>
    </lineage>
</organism>
<protein>
    <submittedName>
        <fullName evidence="2">Uncharacterized protein</fullName>
    </submittedName>
</protein>
<accession>A0ABR0XQ60</accession>
<feature type="compositionally biased region" description="Basic and acidic residues" evidence="1">
    <location>
        <begin position="71"/>
        <end position="84"/>
    </location>
</feature>
<gene>
    <name evidence="2" type="ORF">DH2020_004587</name>
</gene>
<evidence type="ECO:0000313" key="3">
    <source>
        <dbReference type="Proteomes" id="UP001318860"/>
    </source>
</evidence>
<comment type="caution">
    <text evidence="2">The sequence shown here is derived from an EMBL/GenBank/DDBJ whole genome shotgun (WGS) entry which is preliminary data.</text>
</comment>
<proteinExistence type="predicted"/>
<dbReference type="Proteomes" id="UP001318860">
    <property type="component" value="Unassembled WGS sequence"/>
</dbReference>
<evidence type="ECO:0000256" key="1">
    <source>
        <dbReference type="SAM" id="MobiDB-lite"/>
    </source>
</evidence>
<evidence type="ECO:0000313" key="2">
    <source>
        <dbReference type="EMBL" id="KAK6161206.1"/>
    </source>
</evidence>
<feature type="region of interest" description="Disordered" evidence="1">
    <location>
        <begin position="147"/>
        <end position="199"/>
    </location>
</feature>
<dbReference type="PANTHER" id="PTHR38932:SF1">
    <property type="entry name" value="DUF4005 DOMAIN-CONTAINING PROTEIN"/>
    <property type="match status" value="1"/>
</dbReference>